<sequence length="278" mass="30703">MTSPDPVPQIALNDGRSIPQLGLGVWRLPEGETPALVGTALGSGYRSIDTAAIYGNESGVGRGLRETVVPRRDVFVTTKLWNDSQGYDTALRAFDESLKRLGIEQIDLYLIHWPCPDRDLYLDSWRALIRLRDEGRAASIGVSNFTEKQLDRLVEETGVTPALNQIELHPHFQQRHLRAAHDRLGIVTEAWSPLGQAQALEAPAIVRIADRLGRTAAQVVMRWHIENGVVAIPKSATPTRLHENIDVFGFSLTDEDHAAIAGLDRADGRIGPDPETFQ</sequence>
<feature type="active site" description="Proton donor" evidence="5">
    <location>
        <position position="54"/>
    </location>
</feature>
<feature type="domain" description="NADP-dependent oxidoreductase" evidence="8">
    <location>
        <begin position="21"/>
        <end position="263"/>
    </location>
</feature>
<dbReference type="InterPro" id="IPR023210">
    <property type="entry name" value="NADP_OxRdtase_dom"/>
</dbReference>
<feature type="site" description="Lowers pKa of active site Tyr" evidence="7">
    <location>
        <position position="79"/>
    </location>
</feature>
<organism evidence="9 10">
    <name type="scientific">Methylorubrum populi</name>
    <dbReference type="NCBI Taxonomy" id="223967"/>
    <lineage>
        <taxon>Bacteria</taxon>
        <taxon>Pseudomonadati</taxon>
        <taxon>Pseudomonadota</taxon>
        <taxon>Alphaproteobacteria</taxon>
        <taxon>Hyphomicrobiales</taxon>
        <taxon>Methylobacteriaceae</taxon>
        <taxon>Methylorubrum</taxon>
    </lineage>
</organism>
<comment type="caution">
    <text evidence="9">The sequence shown here is derived from an EMBL/GenBank/DDBJ whole genome shotgun (WGS) entry which is preliminary data.</text>
</comment>
<accession>A0A921DZQ6</accession>
<gene>
    <name evidence="9" type="ORF">K8W01_02705</name>
</gene>
<dbReference type="PIRSF" id="PIRSF000097">
    <property type="entry name" value="AKR"/>
    <property type="match status" value="1"/>
</dbReference>
<evidence type="ECO:0000256" key="4">
    <source>
        <dbReference type="ARBA" id="ARBA00049445"/>
    </source>
</evidence>
<reference evidence="9" key="2">
    <citation type="submission" date="2021-09" db="EMBL/GenBank/DDBJ databases">
        <authorList>
            <person name="Gilroy R."/>
        </authorList>
    </citation>
    <scope>NUCLEOTIDE SEQUENCE</scope>
    <source>
        <strain evidence="9">316</strain>
    </source>
</reference>
<dbReference type="PANTHER" id="PTHR43827:SF3">
    <property type="entry name" value="NADP-DEPENDENT OXIDOREDUCTASE DOMAIN-CONTAINING PROTEIN"/>
    <property type="match status" value="1"/>
</dbReference>
<dbReference type="Pfam" id="PF00248">
    <property type="entry name" value="Aldo_ket_red"/>
    <property type="match status" value="1"/>
</dbReference>
<evidence type="ECO:0000256" key="5">
    <source>
        <dbReference type="PIRSR" id="PIRSR000097-1"/>
    </source>
</evidence>
<dbReference type="GO" id="GO:0016616">
    <property type="term" value="F:oxidoreductase activity, acting on the CH-OH group of donors, NAD or NADP as acceptor"/>
    <property type="evidence" value="ECO:0007669"/>
    <property type="project" value="UniProtKB-ARBA"/>
</dbReference>
<dbReference type="PRINTS" id="PR00069">
    <property type="entry name" value="ALDKETRDTASE"/>
</dbReference>
<dbReference type="InterPro" id="IPR036812">
    <property type="entry name" value="NAD(P)_OxRdtase_dom_sf"/>
</dbReference>
<dbReference type="EMBL" id="DYYG01000010">
    <property type="protein sequence ID" value="HJE22559.1"/>
    <property type="molecule type" value="Genomic_DNA"/>
</dbReference>
<feature type="binding site" evidence="6">
    <location>
        <position position="112"/>
    </location>
    <ligand>
        <name>substrate</name>
    </ligand>
</feature>
<protein>
    <submittedName>
        <fullName evidence="9">Aldo/keto reductase</fullName>
    </submittedName>
</protein>
<dbReference type="PROSITE" id="PS00798">
    <property type="entry name" value="ALDOKETO_REDUCTASE_1"/>
    <property type="match status" value="1"/>
</dbReference>
<dbReference type="SUPFAM" id="SSF51430">
    <property type="entry name" value="NAD(P)-linked oxidoreductase"/>
    <property type="match status" value="1"/>
</dbReference>
<evidence type="ECO:0000256" key="6">
    <source>
        <dbReference type="PIRSR" id="PIRSR000097-2"/>
    </source>
</evidence>
<dbReference type="PROSITE" id="PS00063">
    <property type="entry name" value="ALDOKETO_REDUCTASE_3"/>
    <property type="match status" value="1"/>
</dbReference>
<proteinExistence type="inferred from homology"/>
<comment type="catalytic activity">
    <reaction evidence="4">
        <text>hydroxyacetone + NADP(+) = methylglyoxal + NADPH + H(+)</text>
        <dbReference type="Rhea" id="RHEA:27986"/>
        <dbReference type="ChEBI" id="CHEBI:15378"/>
        <dbReference type="ChEBI" id="CHEBI:17158"/>
        <dbReference type="ChEBI" id="CHEBI:27957"/>
        <dbReference type="ChEBI" id="CHEBI:57783"/>
        <dbReference type="ChEBI" id="CHEBI:58349"/>
    </reaction>
</comment>
<dbReference type="Proteomes" id="UP000742631">
    <property type="component" value="Unassembled WGS sequence"/>
</dbReference>
<evidence type="ECO:0000313" key="10">
    <source>
        <dbReference type="Proteomes" id="UP000742631"/>
    </source>
</evidence>
<comment type="similarity">
    <text evidence="1">Belongs to the aldo/keto reductase family.</text>
</comment>
<evidence type="ECO:0000256" key="7">
    <source>
        <dbReference type="PIRSR" id="PIRSR000097-3"/>
    </source>
</evidence>
<evidence type="ECO:0000256" key="2">
    <source>
        <dbReference type="ARBA" id="ARBA00022857"/>
    </source>
</evidence>
<evidence type="ECO:0000256" key="1">
    <source>
        <dbReference type="ARBA" id="ARBA00007905"/>
    </source>
</evidence>
<dbReference type="FunFam" id="3.20.20.100:FF:000002">
    <property type="entry name" value="2,5-diketo-D-gluconic acid reductase A"/>
    <property type="match status" value="1"/>
</dbReference>
<evidence type="ECO:0000313" key="9">
    <source>
        <dbReference type="EMBL" id="HJE22559.1"/>
    </source>
</evidence>
<evidence type="ECO:0000259" key="8">
    <source>
        <dbReference type="Pfam" id="PF00248"/>
    </source>
</evidence>
<reference evidence="9" key="1">
    <citation type="journal article" date="2021" name="PeerJ">
        <title>Extensive microbial diversity within the chicken gut microbiome revealed by metagenomics and culture.</title>
        <authorList>
            <person name="Gilroy R."/>
            <person name="Ravi A."/>
            <person name="Getino M."/>
            <person name="Pursley I."/>
            <person name="Horton D.L."/>
            <person name="Alikhan N.F."/>
            <person name="Baker D."/>
            <person name="Gharbi K."/>
            <person name="Hall N."/>
            <person name="Watson M."/>
            <person name="Adriaenssens E.M."/>
            <person name="Foster-Nyarko E."/>
            <person name="Jarju S."/>
            <person name="Secka A."/>
            <person name="Antonio M."/>
            <person name="Oren A."/>
            <person name="Chaudhuri R.R."/>
            <person name="La Ragione R."/>
            <person name="Hildebrand F."/>
            <person name="Pallen M.J."/>
        </authorList>
    </citation>
    <scope>NUCLEOTIDE SEQUENCE</scope>
    <source>
        <strain evidence="9">316</strain>
    </source>
</reference>
<name>A0A921DZQ6_9HYPH</name>
<dbReference type="Gene3D" id="3.20.20.100">
    <property type="entry name" value="NADP-dependent oxidoreductase domain"/>
    <property type="match status" value="1"/>
</dbReference>
<keyword evidence="2" id="KW-0521">NADP</keyword>
<keyword evidence="3" id="KW-0560">Oxidoreductase</keyword>
<dbReference type="PANTHER" id="PTHR43827">
    <property type="entry name" value="2,5-DIKETO-D-GLUCONIC ACID REDUCTASE"/>
    <property type="match status" value="1"/>
</dbReference>
<dbReference type="InterPro" id="IPR020471">
    <property type="entry name" value="AKR"/>
</dbReference>
<dbReference type="InterPro" id="IPR018170">
    <property type="entry name" value="Aldo/ket_reductase_CS"/>
</dbReference>
<dbReference type="AlphaFoldDB" id="A0A921DZQ6"/>
<evidence type="ECO:0000256" key="3">
    <source>
        <dbReference type="ARBA" id="ARBA00023002"/>
    </source>
</evidence>